<name>A0A9P7DNL8_9AGAM</name>
<sequence length="74" mass="7727">MFVGPSKDLIAVVCVVDKTLFMNLRALGGDGVHSEAAGQTPETLSVGGAGFQPRWYNLKGFGKFGAGGIPRHPP</sequence>
<dbReference type="RefSeq" id="XP_041163620.1">
    <property type="nucleotide sequence ID" value="XM_041305988.1"/>
</dbReference>
<evidence type="ECO:0000313" key="1">
    <source>
        <dbReference type="EMBL" id="KAG1799221.1"/>
    </source>
</evidence>
<dbReference type="EMBL" id="JABBWE010000011">
    <property type="protein sequence ID" value="KAG1799221.1"/>
    <property type="molecule type" value="Genomic_DNA"/>
</dbReference>
<keyword evidence="2" id="KW-1185">Reference proteome</keyword>
<organism evidence="1 2">
    <name type="scientific">Suillus plorans</name>
    <dbReference type="NCBI Taxonomy" id="116603"/>
    <lineage>
        <taxon>Eukaryota</taxon>
        <taxon>Fungi</taxon>
        <taxon>Dikarya</taxon>
        <taxon>Basidiomycota</taxon>
        <taxon>Agaricomycotina</taxon>
        <taxon>Agaricomycetes</taxon>
        <taxon>Agaricomycetidae</taxon>
        <taxon>Boletales</taxon>
        <taxon>Suillineae</taxon>
        <taxon>Suillaceae</taxon>
        <taxon>Suillus</taxon>
    </lineage>
</organism>
<reference evidence="1" key="1">
    <citation type="journal article" date="2020" name="New Phytol.">
        <title>Comparative genomics reveals dynamic genome evolution in host specialist ectomycorrhizal fungi.</title>
        <authorList>
            <person name="Lofgren L.A."/>
            <person name="Nguyen N.H."/>
            <person name="Vilgalys R."/>
            <person name="Ruytinx J."/>
            <person name="Liao H.L."/>
            <person name="Branco S."/>
            <person name="Kuo A."/>
            <person name="LaButti K."/>
            <person name="Lipzen A."/>
            <person name="Andreopoulos W."/>
            <person name="Pangilinan J."/>
            <person name="Riley R."/>
            <person name="Hundley H."/>
            <person name="Na H."/>
            <person name="Barry K."/>
            <person name="Grigoriev I.V."/>
            <person name="Stajich J.E."/>
            <person name="Kennedy P.G."/>
        </authorList>
    </citation>
    <scope>NUCLEOTIDE SEQUENCE</scope>
    <source>
        <strain evidence="1">S12</strain>
    </source>
</reference>
<dbReference type="AlphaFoldDB" id="A0A9P7DNL8"/>
<gene>
    <name evidence="1" type="ORF">HD556DRAFT_1439632</name>
</gene>
<dbReference type="OrthoDB" id="10597460at2759"/>
<proteinExistence type="predicted"/>
<accession>A0A9P7DNL8</accession>
<dbReference type="Proteomes" id="UP000719766">
    <property type="component" value="Unassembled WGS sequence"/>
</dbReference>
<dbReference type="GeneID" id="64599752"/>
<protein>
    <submittedName>
        <fullName evidence="1">Uncharacterized protein</fullName>
    </submittedName>
</protein>
<evidence type="ECO:0000313" key="2">
    <source>
        <dbReference type="Proteomes" id="UP000719766"/>
    </source>
</evidence>
<comment type="caution">
    <text evidence="1">The sequence shown here is derived from an EMBL/GenBank/DDBJ whole genome shotgun (WGS) entry which is preliminary data.</text>
</comment>